<comment type="cofactor">
    <cofactor evidence="1">
        <name>Mg(2+)</name>
        <dbReference type="ChEBI" id="CHEBI:18420"/>
    </cofactor>
</comment>
<evidence type="ECO:0000256" key="9">
    <source>
        <dbReference type="ARBA" id="ARBA00022842"/>
    </source>
</evidence>
<dbReference type="PANTHER" id="PTHR23389:SF9">
    <property type="entry name" value="DNA LIGASE"/>
    <property type="match status" value="1"/>
</dbReference>
<dbReference type="InterPro" id="IPR001679">
    <property type="entry name" value="DNA_ligase"/>
</dbReference>
<dbReference type="SMART" id="SM00292">
    <property type="entry name" value="BRCT"/>
    <property type="match status" value="1"/>
</dbReference>
<dbReference type="EMBL" id="CAFBPQ010000022">
    <property type="protein sequence ID" value="CAB5023921.1"/>
    <property type="molecule type" value="Genomic_DNA"/>
</dbReference>
<dbReference type="PANTHER" id="PTHR23389">
    <property type="entry name" value="CHROMOSOME TRANSMISSION FIDELITY FACTOR 18"/>
    <property type="match status" value="1"/>
</dbReference>
<keyword evidence="10" id="KW-0520">NAD</keyword>
<dbReference type="InterPro" id="IPR013839">
    <property type="entry name" value="DNAligase_adenylation"/>
</dbReference>
<feature type="domain" description="BRCT" evidence="13">
    <location>
        <begin position="586"/>
        <end position="665"/>
    </location>
</feature>
<evidence type="ECO:0000313" key="16">
    <source>
        <dbReference type="EMBL" id="CAB5023921.1"/>
    </source>
</evidence>
<dbReference type="FunFam" id="3.30.470.30:FF:000001">
    <property type="entry name" value="DNA ligase"/>
    <property type="match status" value="1"/>
</dbReference>
<dbReference type="InterPro" id="IPR004150">
    <property type="entry name" value="NAD_DNA_ligase_OB"/>
</dbReference>
<organism evidence="15">
    <name type="scientific">freshwater metagenome</name>
    <dbReference type="NCBI Taxonomy" id="449393"/>
    <lineage>
        <taxon>unclassified sequences</taxon>
        <taxon>metagenomes</taxon>
        <taxon>ecological metagenomes</taxon>
    </lineage>
</organism>
<dbReference type="InterPro" id="IPR004149">
    <property type="entry name" value="Znf_DNAligase_C4"/>
</dbReference>
<dbReference type="SUPFAM" id="SSF47781">
    <property type="entry name" value="RuvA domain 2-like"/>
    <property type="match status" value="1"/>
</dbReference>
<comment type="function">
    <text evidence="2">DNA ligase that catalyzes the formation of phosphodiester linkages between 5'-phosphoryl and 3'-hydroxyl groups in double-stranded DNA using NAD as a coenzyme and as the energy source for the reaction. It is essential for DNA replication and repair of damaged DNA.</text>
</comment>
<gene>
    <name evidence="14" type="ORF">UFOPK3605_01684</name>
    <name evidence="15" type="ORF">UFOPK3897_00869</name>
    <name evidence="16" type="ORF">UFOPK4121_00831</name>
</gene>
<dbReference type="AlphaFoldDB" id="A0A6J7M815"/>
<dbReference type="HAMAP" id="MF_01588">
    <property type="entry name" value="DNA_ligase_A"/>
    <property type="match status" value="1"/>
</dbReference>
<dbReference type="PROSITE" id="PS01056">
    <property type="entry name" value="DNA_LIGASE_N2"/>
    <property type="match status" value="1"/>
</dbReference>
<dbReference type="Gene3D" id="3.40.50.10190">
    <property type="entry name" value="BRCT domain"/>
    <property type="match status" value="1"/>
</dbReference>
<keyword evidence="5" id="KW-0235">DNA replication</keyword>
<evidence type="ECO:0000256" key="4">
    <source>
        <dbReference type="ARBA" id="ARBA00022598"/>
    </source>
</evidence>
<dbReference type="SUPFAM" id="SSF56091">
    <property type="entry name" value="DNA ligase/mRNA capping enzyme, catalytic domain"/>
    <property type="match status" value="1"/>
</dbReference>
<dbReference type="FunFam" id="1.10.150.20:FF:000007">
    <property type="entry name" value="DNA ligase"/>
    <property type="match status" value="1"/>
</dbReference>
<comment type="catalytic activity">
    <reaction evidence="12">
        <text>NAD(+) + (deoxyribonucleotide)n-3'-hydroxyl + 5'-phospho-(deoxyribonucleotide)m = (deoxyribonucleotide)n+m + AMP + beta-nicotinamide D-nucleotide.</text>
        <dbReference type="EC" id="6.5.1.2"/>
    </reaction>
</comment>
<dbReference type="Pfam" id="PF22745">
    <property type="entry name" value="Nlig-Ia"/>
    <property type="match status" value="1"/>
</dbReference>
<dbReference type="Gene3D" id="1.10.287.610">
    <property type="entry name" value="Helix hairpin bin"/>
    <property type="match status" value="1"/>
</dbReference>
<dbReference type="SMART" id="SM00532">
    <property type="entry name" value="LIGANc"/>
    <property type="match status" value="1"/>
</dbReference>
<protein>
    <recommendedName>
        <fullName evidence="3">DNA ligase (NAD(+))</fullName>
        <ecNumber evidence="3">6.5.1.2</ecNumber>
    </recommendedName>
</protein>
<proteinExistence type="inferred from homology"/>
<dbReference type="InterPro" id="IPR036420">
    <property type="entry name" value="BRCT_dom_sf"/>
</dbReference>
<name>A0A6J7M815_9ZZZZ</name>
<dbReference type="PROSITE" id="PS50172">
    <property type="entry name" value="BRCT"/>
    <property type="match status" value="1"/>
</dbReference>
<evidence type="ECO:0000256" key="12">
    <source>
        <dbReference type="ARBA" id="ARBA00034005"/>
    </source>
</evidence>
<evidence type="ECO:0000256" key="1">
    <source>
        <dbReference type="ARBA" id="ARBA00001946"/>
    </source>
</evidence>
<keyword evidence="4" id="KW-0436">Ligase</keyword>
<dbReference type="GO" id="GO:0003677">
    <property type="term" value="F:DNA binding"/>
    <property type="evidence" value="ECO:0007669"/>
    <property type="project" value="InterPro"/>
</dbReference>
<dbReference type="InterPro" id="IPR013840">
    <property type="entry name" value="DNAligase_N"/>
</dbReference>
<dbReference type="NCBIfam" id="NF005932">
    <property type="entry name" value="PRK07956.1"/>
    <property type="match status" value="1"/>
</dbReference>
<dbReference type="InterPro" id="IPR012340">
    <property type="entry name" value="NA-bd_OB-fold"/>
</dbReference>
<dbReference type="EC" id="6.5.1.2" evidence="3"/>
<dbReference type="EMBL" id="CAFBMM010000160">
    <property type="protein sequence ID" value="CAB4921594.1"/>
    <property type="molecule type" value="Genomic_DNA"/>
</dbReference>
<evidence type="ECO:0000256" key="5">
    <source>
        <dbReference type="ARBA" id="ARBA00022705"/>
    </source>
</evidence>
<dbReference type="Pfam" id="PF01653">
    <property type="entry name" value="DNA_ligase_aden"/>
    <property type="match status" value="1"/>
</dbReference>
<keyword evidence="11" id="KW-0234">DNA repair</keyword>
<dbReference type="NCBIfam" id="TIGR00575">
    <property type="entry name" value="dnlj"/>
    <property type="match status" value="1"/>
</dbReference>
<accession>A0A6J7M815</accession>
<dbReference type="FunFam" id="2.40.50.140:FF:000012">
    <property type="entry name" value="DNA ligase"/>
    <property type="match status" value="1"/>
</dbReference>
<dbReference type="SMART" id="SM00278">
    <property type="entry name" value="HhH1"/>
    <property type="match status" value="3"/>
</dbReference>
<evidence type="ECO:0000259" key="13">
    <source>
        <dbReference type="PROSITE" id="PS50172"/>
    </source>
</evidence>
<dbReference type="GO" id="GO:0006281">
    <property type="term" value="P:DNA repair"/>
    <property type="evidence" value="ECO:0007669"/>
    <property type="project" value="UniProtKB-KW"/>
</dbReference>
<dbReference type="Pfam" id="PF03119">
    <property type="entry name" value="DNA_ligase_ZBD"/>
    <property type="match status" value="1"/>
</dbReference>
<dbReference type="InterPro" id="IPR033136">
    <property type="entry name" value="DNA_ligase_CS"/>
</dbReference>
<dbReference type="PROSITE" id="PS01055">
    <property type="entry name" value="DNA_LIGASE_N1"/>
    <property type="match status" value="1"/>
</dbReference>
<dbReference type="GO" id="GO:0003911">
    <property type="term" value="F:DNA ligase (NAD+) activity"/>
    <property type="evidence" value="ECO:0007669"/>
    <property type="project" value="UniProtKB-EC"/>
</dbReference>
<keyword evidence="8" id="KW-0862">Zinc</keyword>
<dbReference type="InterPro" id="IPR010994">
    <property type="entry name" value="RuvA_2-like"/>
</dbReference>
<dbReference type="InterPro" id="IPR018239">
    <property type="entry name" value="DNA_ligase_AS"/>
</dbReference>
<dbReference type="Gene3D" id="2.40.50.140">
    <property type="entry name" value="Nucleic acid-binding proteins"/>
    <property type="match status" value="1"/>
</dbReference>
<evidence type="ECO:0000256" key="6">
    <source>
        <dbReference type="ARBA" id="ARBA00022723"/>
    </source>
</evidence>
<evidence type="ECO:0000256" key="7">
    <source>
        <dbReference type="ARBA" id="ARBA00022763"/>
    </source>
</evidence>
<dbReference type="Gene3D" id="3.30.470.30">
    <property type="entry name" value="DNA ligase/mRNA capping enzyme"/>
    <property type="match status" value="1"/>
</dbReference>
<dbReference type="GO" id="GO:0046872">
    <property type="term" value="F:metal ion binding"/>
    <property type="evidence" value="ECO:0007669"/>
    <property type="project" value="UniProtKB-KW"/>
</dbReference>
<dbReference type="Gene3D" id="6.20.10.30">
    <property type="match status" value="1"/>
</dbReference>
<keyword evidence="7" id="KW-0227">DNA damage</keyword>
<keyword evidence="9" id="KW-0460">Magnesium</keyword>
<evidence type="ECO:0000256" key="8">
    <source>
        <dbReference type="ARBA" id="ARBA00022833"/>
    </source>
</evidence>
<dbReference type="SUPFAM" id="SSF52113">
    <property type="entry name" value="BRCT domain"/>
    <property type="match status" value="1"/>
</dbReference>
<dbReference type="InterPro" id="IPR003583">
    <property type="entry name" value="Hlx-hairpin-Hlx_DNA-bd_motif"/>
</dbReference>
<evidence type="ECO:0000256" key="3">
    <source>
        <dbReference type="ARBA" id="ARBA00012722"/>
    </source>
</evidence>
<dbReference type="InterPro" id="IPR041663">
    <property type="entry name" value="DisA/LigA_HHH"/>
</dbReference>
<evidence type="ECO:0000313" key="14">
    <source>
        <dbReference type="EMBL" id="CAB4921594.1"/>
    </source>
</evidence>
<dbReference type="SUPFAM" id="SSF50249">
    <property type="entry name" value="Nucleic acid-binding proteins"/>
    <property type="match status" value="1"/>
</dbReference>
<evidence type="ECO:0000256" key="2">
    <source>
        <dbReference type="ARBA" id="ARBA00004067"/>
    </source>
</evidence>
<dbReference type="GO" id="GO:0006260">
    <property type="term" value="P:DNA replication"/>
    <property type="evidence" value="ECO:0007669"/>
    <property type="project" value="UniProtKB-KW"/>
</dbReference>
<dbReference type="EMBL" id="CAFBOF010000015">
    <property type="protein sequence ID" value="CAB4976971.1"/>
    <property type="molecule type" value="Genomic_DNA"/>
</dbReference>
<evidence type="ECO:0000256" key="10">
    <source>
        <dbReference type="ARBA" id="ARBA00023027"/>
    </source>
</evidence>
<reference evidence="15" key="1">
    <citation type="submission" date="2020-05" db="EMBL/GenBank/DDBJ databases">
        <authorList>
            <person name="Chiriac C."/>
            <person name="Salcher M."/>
            <person name="Ghai R."/>
            <person name="Kavagutti S V."/>
        </authorList>
    </citation>
    <scope>NUCLEOTIDE SEQUENCE</scope>
</reference>
<dbReference type="Pfam" id="PF12826">
    <property type="entry name" value="HHH_2"/>
    <property type="match status" value="1"/>
</dbReference>
<dbReference type="Gene3D" id="1.10.150.20">
    <property type="entry name" value="5' to 3' exonuclease, C-terminal subdomain"/>
    <property type="match status" value="2"/>
</dbReference>
<dbReference type="GO" id="GO:0005634">
    <property type="term" value="C:nucleus"/>
    <property type="evidence" value="ECO:0007669"/>
    <property type="project" value="TreeGrafter"/>
</dbReference>
<dbReference type="PIRSF" id="PIRSF001604">
    <property type="entry name" value="LigA"/>
    <property type="match status" value="1"/>
</dbReference>
<keyword evidence="6" id="KW-0479">Metal-binding</keyword>
<dbReference type="Pfam" id="PF03120">
    <property type="entry name" value="OB_DNA_ligase"/>
    <property type="match status" value="1"/>
</dbReference>
<dbReference type="CDD" id="cd00114">
    <property type="entry name" value="LIGANc"/>
    <property type="match status" value="1"/>
</dbReference>
<dbReference type="CDD" id="cd17748">
    <property type="entry name" value="BRCT_DNA_ligase_like"/>
    <property type="match status" value="1"/>
</dbReference>
<dbReference type="Pfam" id="PF00533">
    <property type="entry name" value="BRCT"/>
    <property type="match status" value="1"/>
</dbReference>
<evidence type="ECO:0000256" key="11">
    <source>
        <dbReference type="ARBA" id="ARBA00023204"/>
    </source>
</evidence>
<sequence length="665" mass="71615">MSKKRAAQLRALINRHSELYYQQDDPEISDAEFDAYLVELRELERAHPELITPDSPTLRPGGAASSTFASVTHDVVMLSLDNAFSNEELAAWGVRISKLVAEPIAYVGEPKLDGLAISLLYENGRLARAATRGDGVTGEDVTANVATIKSIPAKLVGKNLPTRFEVRGEVFMPLDAFAALNYRQGELGERLFANPRNAAAGSLRQKDSAVTATRELDFYAYQLGARTGGPELTSHHATLEWLQKLGFPVNSHIEQLTSITEVTEFCARVLEQRHALGYEIDGAVIKVDDLAQRAEMGTTSKAPRWAIAFKFPPEEKTSKVLEITVSIGRTGRVTPFARFDPVLVGGSTVAVATLHNEDEVARKDVRVGDTVTVRKAGDVIPEVVGPILSQRPKNARQWKFPANCPSCGTKLVRLDGESDHHCINIECPEQRVQRISYFASRPALDIEGLGEERVRQFVDAGLLVDVGDIYALDKQRLLPLERMAEKSVDNLLAAISQSKTRGLARVLVGLGVRHLGPTAAMAVARTFGSLDALVAADQETLTGIDGVGPVIAQSVAGFFALPANKKVLDKLRAAKLDLTAPKATSGAGGALDGKTFVLTGTLAHWTREQAQGEIESRGGKVTSSVSARTSYVVVGESPGSKLAKAEGLGVEILDDQSFGALLDNS</sequence>
<evidence type="ECO:0000313" key="15">
    <source>
        <dbReference type="EMBL" id="CAB4976971.1"/>
    </source>
</evidence>
<dbReference type="InterPro" id="IPR001357">
    <property type="entry name" value="BRCT_dom"/>
</dbReference>